<dbReference type="InterPro" id="IPR036111">
    <property type="entry name" value="Mal/L-sulfo/L-lacto_DH-like_sf"/>
</dbReference>
<evidence type="ECO:0000313" key="4">
    <source>
        <dbReference type="Proteomes" id="UP000318521"/>
    </source>
</evidence>
<name>A0A554A4I4_9BACI</name>
<dbReference type="Pfam" id="PF02615">
    <property type="entry name" value="Ldh_2"/>
    <property type="match status" value="1"/>
</dbReference>
<dbReference type="Gene3D" id="3.30.1370.60">
    <property type="entry name" value="Hypothetical oxidoreductase yiak, domain 2"/>
    <property type="match status" value="1"/>
</dbReference>
<evidence type="ECO:0000256" key="1">
    <source>
        <dbReference type="ARBA" id="ARBA00006056"/>
    </source>
</evidence>
<evidence type="ECO:0000313" key="3">
    <source>
        <dbReference type="EMBL" id="TSB48585.1"/>
    </source>
</evidence>
<dbReference type="InterPro" id="IPR043144">
    <property type="entry name" value="Mal/L-sulf/L-lact_DH-like_ah"/>
</dbReference>
<keyword evidence="2" id="KW-0560">Oxidoreductase</keyword>
<organism evidence="3 4">
    <name type="scientific">Alkalicoccobacillus porphyridii</name>
    <dbReference type="NCBI Taxonomy" id="2597270"/>
    <lineage>
        <taxon>Bacteria</taxon>
        <taxon>Bacillati</taxon>
        <taxon>Bacillota</taxon>
        <taxon>Bacilli</taxon>
        <taxon>Bacillales</taxon>
        <taxon>Bacillaceae</taxon>
        <taxon>Alkalicoccobacillus</taxon>
    </lineage>
</organism>
<comment type="similarity">
    <text evidence="1">Belongs to the LDH2/MDH2 oxidoreductase family.</text>
</comment>
<reference evidence="3 4" key="1">
    <citation type="submission" date="2019-07" db="EMBL/GenBank/DDBJ databases">
        <authorList>
            <person name="Park Y.J."/>
            <person name="Jeong S.E."/>
            <person name="Jung H.S."/>
        </authorList>
    </citation>
    <scope>NUCLEOTIDE SEQUENCE [LARGE SCALE GENOMIC DNA]</scope>
    <source>
        <strain evidence="4">P16(2019)</strain>
    </source>
</reference>
<dbReference type="AlphaFoldDB" id="A0A554A4I4"/>
<gene>
    <name evidence="3" type="ORF">FN960_03260</name>
</gene>
<dbReference type="SUPFAM" id="SSF89733">
    <property type="entry name" value="L-sulfolactate dehydrogenase-like"/>
    <property type="match status" value="1"/>
</dbReference>
<dbReference type="OrthoDB" id="9769447at2"/>
<dbReference type="InterPro" id="IPR003767">
    <property type="entry name" value="Malate/L-lactate_DH-like"/>
</dbReference>
<dbReference type="InterPro" id="IPR043143">
    <property type="entry name" value="Mal/L-sulf/L-lact_DH-like_NADP"/>
</dbReference>
<proteinExistence type="inferred from homology"/>
<dbReference type="Proteomes" id="UP000318521">
    <property type="component" value="Unassembled WGS sequence"/>
</dbReference>
<dbReference type="EMBL" id="VLXZ01000001">
    <property type="protein sequence ID" value="TSB48585.1"/>
    <property type="molecule type" value="Genomic_DNA"/>
</dbReference>
<comment type="caution">
    <text evidence="3">The sequence shown here is derived from an EMBL/GenBank/DDBJ whole genome shotgun (WGS) entry which is preliminary data.</text>
</comment>
<protein>
    <submittedName>
        <fullName evidence="3">Ldh family oxidoreductase</fullName>
    </submittedName>
</protein>
<accession>A0A554A4I4</accession>
<keyword evidence="4" id="KW-1185">Reference proteome</keyword>
<evidence type="ECO:0000256" key="2">
    <source>
        <dbReference type="ARBA" id="ARBA00023002"/>
    </source>
</evidence>
<dbReference type="GO" id="GO:0016491">
    <property type="term" value="F:oxidoreductase activity"/>
    <property type="evidence" value="ECO:0007669"/>
    <property type="project" value="UniProtKB-KW"/>
</dbReference>
<dbReference type="PANTHER" id="PTHR11091">
    <property type="entry name" value="OXIDOREDUCTASE-RELATED"/>
    <property type="match status" value="1"/>
</dbReference>
<dbReference type="Gene3D" id="1.10.1530.10">
    <property type="match status" value="1"/>
</dbReference>
<dbReference type="PANTHER" id="PTHR11091:SF0">
    <property type="entry name" value="MALATE DEHYDROGENASE"/>
    <property type="match status" value="1"/>
</dbReference>
<sequence length="370" mass="40217">MVSKSINKATNRELTFMTSILSKDALEVFIRDIFKGAGLNEEDANIISKHLVLANSRGVESHGVSRVDIYTKRLDIGITKGSSELQVIKETPGSLLIDGDGKIGVVTATKAMRRAVEKAKKNGLAVVAIKNSTHSGMLADYSMYAAKNDCISLNMTNATASMAPWGGKTGYFGTNPMSYGLPAGKENDIIFDMATSVVARGKIALAKKNNQNIPIGWAISKEGKPTSDPHEAYEGLVLPVGGPKGYGLALLVDSLSGLFSGAAYGPHVASLYRDLDKNQNVGNFFLVMRADLFEDLDAYKQRTDQMINEIKNLPLAEGYDRIYLPGEIEHNHMVKAQKEGIHLSDAVLNDLIHAAKKYDIDHTSYHMIVN</sequence>